<proteinExistence type="predicted"/>
<dbReference type="EMBL" id="JAGXEW010000035">
    <property type="protein sequence ID" value="KAK1154582.1"/>
    <property type="molecule type" value="Genomic_DNA"/>
</dbReference>
<reference evidence="3" key="1">
    <citation type="submission" date="2022-02" db="EMBL/GenBank/DDBJ databases">
        <title>Atlantic sturgeon de novo genome assembly.</title>
        <authorList>
            <person name="Stock M."/>
            <person name="Klopp C."/>
            <person name="Guiguen Y."/>
            <person name="Cabau C."/>
            <person name="Parinello H."/>
            <person name="Santidrian Yebra-Pimentel E."/>
            <person name="Kuhl H."/>
            <person name="Dirks R.P."/>
            <person name="Guessner J."/>
            <person name="Wuertz S."/>
            <person name="Du K."/>
            <person name="Schartl M."/>
        </authorList>
    </citation>
    <scope>NUCLEOTIDE SEQUENCE</scope>
    <source>
        <strain evidence="3">STURGEONOMICS-FGT-2020</strain>
        <tissue evidence="3">Whole blood</tissue>
    </source>
</reference>
<keyword evidence="4" id="KW-1185">Reference proteome</keyword>
<evidence type="ECO:0000313" key="2">
    <source>
        <dbReference type="EMBL" id="KAK1154582.1"/>
    </source>
</evidence>
<dbReference type="EMBL" id="JAGXEW010000035">
    <property type="protein sequence ID" value="KAK1154589.1"/>
    <property type="molecule type" value="Genomic_DNA"/>
</dbReference>
<evidence type="ECO:0000313" key="3">
    <source>
        <dbReference type="EMBL" id="KAK1154589.1"/>
    </source>
</evidence>
<evidence type="ECO:0000313" key="1">
    <source>
        <dbReference type="EMBL" id="KAK1140010.1"/>
    </source>
</evidence>
<dbReference type="AlphaFoldDB" id="A0AAD8CN06"/>
<comment type="caution">
    <text evidence="3">The sequence shown here is derived from an EMBL/GenBank/DDBJ whole genome shotgun (WGS) entry which is preliminary data.</text>
</comment>
<name>A0AAD8CN06_ACIOX</name>
<accession>A0AAD8CN06</accession>
<evidence type="ECO:0000313" key="4">
    <source>
        <dbReference type="Proteomes" id="UP001230051"/>
    </source>
</evidence>
<organism evidence="3 4">
    <name type="scientific">Acipenser oxyrinchus oxyrinchus</name>
    <dbReference type="NCBI Taxonomy" id="40147"/>
    <lineage>
        <taxon>Eukaryota</taxon>
        <taxon>Metazoa</taxon>
        <taxon>Chordata</taxon>
        <taxon>Craniata</taxon>
        <taxon>Vertebrata</taxon>
        <taxon>Euteleostomi</taxon>
        <taxon>Actinopterygii</taxon>
        <taxon>Chondrostei</taxon>
        <taxon>Acipenseriformes</taxon>
        <taxon>Acipenseridae</taxon>
        <taxon>Acipenser</taxon>
    </lineage>
</organism>
<dbReference type="Proteomes" id="UP001230051">
    <property type="component" value="Unassembled WGS sequence"/>
</dbReference>
<dbReference type="EMBL" id="JAGXEW010000405">
    <property type="protein sequence ID" value="KAK1140010.1"/>
    <property type="molecule type" value="Genomic_DNA"/>
</dbReference>
<protein>
    <submittedName>
        <fullName evidence="3">Uncharacterized protein</fullName>
    </submittedName>
</protein>
<sequence>MFMICFTNQQRGINSLQHHPEKYQTTSAVFSLTALRLCQQGRRCSGSIQKGALEKRLEYCQRCGPGG</sequence>
<gene>
    <name evidence="2" type="ORF">AOXY_G28559</name>
    <name evidence="3" type="ORF">AOXY_G28572</name>
    <name evidence="1" type="ORF">AOXY_G37463</name>
</gene>